<name>A0A9P6D495_9AGAR</name>
<reference evidence="1" key="1">
    <citation type="submission" date="2020-11" db="EMBL/GenBank/DDBJ databases">
        <authorList>
            <consortium name="DOE Joint Genome Institute"/>
            <person name="Ahrendt S."/>
            <person name="Riley R."/>
            <person name="Andreopoulos W."/>
            <person name="Labutti K."/>
            <person name="Pangilinan J."/>
            <person name="Ruiz-Duenas F.J."/>
            <person name="Barrasa J.M."/>
            <person name="Sanchez-Garcia M."/>
            <person name="Camarero S."/>
            <person name="Miyauchi S."/>
            <person name="Serrano A."/>
            <person name="Linde D."/>
            <person name="Babiker R."/>
            <person name="Drula E."/>
            <person name="Ayuso-Fernandez I."/>
            <person name="Pacheco R."/>
            <person name="Padilla G."/>
            <person name="Ferreira P."/>
            <person name="Barriuso J."/>
            <person name="Kellner H."/>
            <person name="Castanera R."/>
            <person name="Alfaro M."/>
            <person name="Ramirez L."/>
            <person name="Pisabarro A.G."/>
            <person name="Kuo A."/>
            <person name="Tritt A."/>
            <person name="Lipzen A."/>
            <person name="He G."/>
            <person name="Yan M."/>
            <person name="Ng V."/>
            <person name="Cullen D."/>
            <person name="Martin F."/>
            <person name="Rosso M.-N."/>
            <person name="Henrissat B."/>
            <person name="Hibbett D."/>
            <person name="Martinez A.T."/>
            <person name="Grigoriev I.V."/>
        </authorList>
    </citation>
    <scope>NUCLEOTIDE SEQUENCE</scope>
    <source>
        <strain evidence="1">CIRM-BRFM 674</strain>
    </source>
</reference>
<dbReference type="AlphaFoldDB" id="A0A9P6D495"/>
<sequence length="110" mass="12538">METTWKTYRNMPLLYLNLLRQPLCPLHHPFSPRARGSCATPPCRRRITMSSAPSATVRRHARPPTTLHAASIASSAAVYAALKRRQYLYLVPMHIKLPVIPSKRTTRLHI</sequence>
<protein>
    <submittedName>
        <fullName evidence="1">Uncharacterized protein</fullName>
    </submittedName>
</protein>
<keyword evidence="2" id="KW-1185">Reference proteome</keyword>
<organism evidence="1 2">
    <name type="scientific">Pholiota conissans</name>
    <dbReference type="NCBI Taxonomy" id="109636"/>
    <lineage>
        <taxon>Eukaryota</taxon>
        <taxon>Fungi</taxon>
        <taxon>Dikarya</taxon>
        <taxon>Basidiomycota</taxon>
        <taxon>Agaricomycotina</taxon>
        <taxon>Agaricomycetes</taxon>
        <taxon>Agaricomycetidae</taxon>
        <taxon>Agaricales</taxon>
        <taxon>Agaricineae</taxon>
        <taxon>Strophariaceae</taxon>
        <taxon>Pholiota</taxon>
    </lineage>
</organism>
<dbReference type="EMBL" id="MU155160">
    <property type="protein sequence ID" value="KAF9482890.1"/>
    <property type="molecule type" value="Genomic_DNA"/>
</dbReference>
<evidence type="ECO:0000313" key="2">
    <source>
        <dbReference type="Proteomes" id="UP000807469"/>
    </source>
</evidence>
<dbReference type="Proteomes" id="UP000807469">
    <property type="component" value="Unassembled WGS sequence"/>
</dbReference>
<accession>A0A9P6D495</accession>
<gene>
    <name evidence="1" type="ORF">BDN70DRAFT_380814</name>
</gene>
<comment type="caution">
    <text evidence="1">The sequence shown here is derived from an EMBL/GenBank/DDBJ whole genome shotgun (WGS) entry which is preliminary data.</text>
</comment>
<evidence type="ECO:0000313" key="1">
    <source>
        <dbReference type="EMBL" id="KAF9482890.1"/>
    </source>
</evidence>
<proteinExistence type="predicted"/>